<evidence type="ECO:0000313" key="2">
    <source>
        <dbReference type="Proteomes" id="UP001341840"/>
    </source>
</evidence>
<name>A0ABU6WA01_9FABA</name>
<reference evidence="1 2" key="1">
    <citation type="journal article" date="2023" name="Plants (Basel)">
        <title>Bridging the Gap: Combining Genomics and Transcriptomics Approaches to Understand Stylosanthes scabra, an Orphan Legume from the Brazilian Caatinga.</title>
        <authorList>
            <person name="Ferreira-Neto J.R.C."/>
            <person name="da Silva M.D."/>
            <person name="Binneck E."/>
            <person name="de Melo N.F."/>
            <person name="da Silva R.H."/>
            <person name="de Melo A.L.T.M."/>
            <person name="Pandolfi V."/>
            <person name="Bustamante F.O."/>
            <person name="Brasileiro-Vidal A.C."/>
            <person name="Benko-Iseppon A.M."/>
        </authorList>
    </citation>
    <scope>NUCLEOTIDE SEQUENCE [LARGE SCALE GENOMIC DNA]</scope>
    <source>
        <tissue evidence="1">Leaves</tissue>
    </source>
</reference>
<organism evidence="1 2">
    <name type="scientific">Stylosanthes scabra</name>
    <dbReference type="NCBI Taxonomy" id="79078"/>
    <lineage>
        <taxon>Eukaryota</taxon>
        <taxon>Viridiplantae</taxon>
        <taxon>Streptophyta</taxon>
        <taxon>Embryophyta</taxon>
        <taxon>Tracheophyta</taxon>
        <taxon>Spermatophyta</taxon>
        <taxon>Magnoliopsida</taxon>
        <taxon>eudicotyledons</taxon>
        <taxon>Gunneridae</taxon>
        <taxon>Pentapetalae</taxon>
        <taxon>rosids</taxon>
        <taxon>fabids</taxon>
        <taxon>Fabales</taxon>
        <taxon>Fabaceae</taxon>
        <taxon>Papilionoideae</taxon>
        <taxon>50 kb inversion clade</taxon>
        <taxon>dalbergioids sensu lato</taxon>
        <taxon>Dalbergieae</taxon>
        <taxon>Pterocarpus clade</taxon>
        <taxon>Stylosanthes</taxon>
    </lineage>
</organism>
<dbReference type="Proteomes" id="UP001341840">
    <property type="component" value="Unassembled WGS sequence"/>
</dbReference>
<comment type="caution">
    <text evidence="1">The sequence shown here is derived from an EMBL/GenBank/DDBJ whole genome shotgun (WGS) entry which is preliminary data.</text>
</comment>
<dbReference type="EMBL" id="JASCZI010181343">
    <property type="protein sequence ID" value="MED6182226.1"/>
    <property type="molecule type" value="Genomic_DNA"/>
</dbReference>
<sequence length="77" mass="8380">MGFDGGVDYALGFRYEGPSIRILSLSDGIEGPRLKTIAVYDGTVQGGAQQEGGIIGRRFCILRPQSNYLSSQEPRFP</sequence>
<evidence type="ECO:0000313" key="1">
    <source>
        <dbReference type="EMBL" id="MED6182226.1"/>
    </source>
</evidence>
<gene>
    <name evidence="1" type="ORF">PIB30_026618</name>
</gene>
<protein>
    <recommendedName>
        <fullName evidence="3">Jacalin-type lectin domain-containing protein</fullName>
    </recommendedName>
</protein>
<keyword evidence="2" id="KW-1185">Reference proteome</keyword>
<proteinExistence type="predicted"/>
<accession>A0ABU6WA01</accession>
<evidence type="ECO:0008006" key="3">
    <source>
        <dbReference type="Google" id="ProtNLM"/>
    </source>
</evidence>